<accession>A0A2J6TPU2</accession>
<reference evidence="2 3" key="1">
    <citation type="submission" date="2016-04" db="EMBL/GenBank/DDBJ databases">
        <title>A degradative enzymes factory behind the ericoid mycorrhizal symbiosis.</title>
        <authorList>
            <consortium name="DOE Joint Genome Institute"/>
            <person name="Martino E."/>
            <person name="Morin E."/>
            <person name="Grelet G."/>
            <person name="Kuo A."/>
            <person name="Kohler A."/>
            <person name="Daghino S."/>
            <person name="Barry K."/>
            <person name="Choi C."/>
            <person name="Cichocki N."/>
            <person name="Clum A."/>
            <person name="Copeland A."/>
            <person name="Hainaut M."/>
            <person name="Haridas S."/>
            <person name="Labutti K."/>
            <person name="Lindquist E."/>
            <person name="Lipzen A."/>
            <person name="Khouja H.-R."/>
            <person name="Murat C."/>
            <person name="Ohm R."/>
            <person name="Olson A."/>
            <person name="Spatafora J."/>
            <person name="Veneault-Fourrey C."/>
            <person name="Henrissat B."/>
            <person name="Grigoriev I."/>
            <person name="Martin F."/>
            <person name="Perotto S."/>
        </authorList>
    </citation>
    <scope>NUCLEOTIDE SEQUENCE [LARGE SCALE GENOMIC DNA]</scope>
    <source>
        <strain evidence="2 3">E</strain>
    </source>
</reference>
<dbReference type="AlphaFoldDB" id="A0A2J6TPU2"/>
<gene>
    <name evidence="2" type="ORF">K444DRAFT_211865</name>
</gene>
<dbReference type="InParanoid" id="A0A2J6TPU2"/>
<dbReference type="Proteomes" id="UP000235371">
    <property type="component" value="Unassembled WGS sequence"/>
</dbReference>
<organism evidence="2 3">
    <name type="scientific">Hyaloscypha bicolor E</name>
    <dbReference type="NCBI Taxonomy" id="1095630"/>
    <lineage>
        <taxon>Eukaryota</taxon>
        <taxon>Fungi</taxon>
        <taxon>Dikarya</taxon>
        <taxon>Ascomycota</taxon>
        <taxon>Pezizomycotina</taxon>
        <taxon>Leotiomycetes</taxon>
        <taxon>Helotiales</taxon>
        <taxon>Hyaloscyphaceae</taxon>
        <taxon>Hyaloscypha</taxon>
        <taxon>Hyaloscypha bicolor</taxon>
    </lineage>
</organism>
<sequence>MNLEITLMYEPVPPPILFTHRSATSFSPTIGLSLSIQNHDGSNTTQNHNKSHKKSNMPASKYGGSRLSSLEQEECPPGFWRNFMKAFHEANSCKLQAVKDNQLKGLMALSSGKKSISVIVAATNGLVLDNIEQLTKAARKRGMAPISVFEMSLMISAKP</sequence>
<dbReference type="EMBL" id="KZ613747">
    <property type="protein sequence ID" value="PMD65047.1"/>
    <property type="molecule type" value="Genomic_DNA"/>
</dbReference>
<feature type="compositionally biased region" description="Polar residues" evidence="1">
    <location>
        <begin position="37"/>
        <end position="48"/>
    </location>
</feature>
<feature type="region of interest" description="Disordered" evidence="1">
    <location>
        <begin position="37"/>
        <end position="69"/>
    </location>
</feature>
<name>A0A2J6TPU2_9HELO</name>
<keyword evidence="3" id="KW-1185">Reference proteome</keyword>
<evidence type="ECO:0000256" key="1">
    <source>
        <dbReference type="SAM" id="MobiDB-lite"/>
    </source>
</evidence>
<evidence type="ECO:0000313" key="3">
    <source>
        <dbReference type="Proteomes" id="UP000235371"/>
    </source>
</evidence>
<dbReference type="GeneID" id="36579173"/>
<dbReference type="RefSeq" id="XP_024741951.1">
    <property type="nucleotide sequence ID" value="XM_024871091.1"/>
</dbReference>
<proteinExistence type="predicted"/>
<evidence type="ECO:0000313" key="2">
    <source>
        <dbReference type="EMBL" id="PMD65047.1"/>
    </source>
</evidence>
<protein>
    <submittedName>
        <fullName evidence="2">Uncharacterized protein</fullName>
    </submittedName>
</protein>